<dbReference type="OrthoDB" id="7549619at2759"/>
<dbReference type="Gene3D" id="1.10.10.60">
    <property type="entry name" value="Homeodomain-like"/>
    <property type="match status" value="1"/>
</dbReference>
<dbReference type="AlphaFoldDB" id="E2C929"/>
<sequence>FIWTQNTMQLLLQEYEKRKVIFRNACIKKKILWTEIKNQFAKHGHIISNEALDKKFRNMKKTYLKIHDNNNKSSTGRGAISWEYYNIFCNIFDND</sequence>
<name>E2C929_HARSA</name>
<accession>E2C929</accession>
<feature type="non-terminal residue" evidence="2">
    <location>
        <position position="95"/>
    </location>
</feature>
<proteinExistence type="predicted"/>
<dbReference type="InterPro" id="IPR044822">
    <property type="entry name" value="Myb_DNA-bind_4"/>
</dbReference>
<evidence type="ECO:0000313" key="3">
    <source>
        <dbReference type="Proteomes" id="UP000008237"/>
    </source>
</evidence>
<evidence type="ECO:0000313" key="2">
    <source>
        <dbReference type="EMBL" id="EFN75547.1"/>
    </source>
</evidence>
<gene>
    <name evidence="2" type="ORF">EAI_01211</name>
</gene>
<feature type="non-terminal residue" evidence="2">
    <location>
        <position position="1"/>
    </location>
</feature>
<protein>
    <recommendedName>
        <fullName evidence="1">Myb/SANT-like DNA-binding domain-containing protein</fullName>
    </recommendedName>
</protein>
<keyword evidence="3" id="KW-1185">Reference proteome</keyword>
<dbReference type="Pfam" id="PF13837">
    <property type="entry name" value="Myb_DNA-bind_4"/>
    <property type="match status" value="1"/>
</dbReference>
<organism evidence="3">
    <name type="scientific">Harpegnathos saltator</name>
    <name type="common">Jerdon's jumping ant</name>
    <dbReference type="NCBI Taxonomy" id="610380"/>
    <lineage>
        <taxon>Eukaryota</taxon>
        <taxon>Metazoa</taxon>
        <taxon>Ecdysozoa</taxon>
        <taxon>Arthropoda</taxon>
        <taxon>Hexapoda</taxon>
        <taxon>Insecta</taxon>
        <taxon>Pterygota</taxon>
        <taxon>Neoptera</taxon>
        <taxon>Endopterygota</taxon>
        <taxon>Hymenoptera</taxon>
        <taxon>Apocrita</taxon>
        <taxon>Aculeata</taxon>
        <taxon>Formicoidea</taxon>
        <taxon>Formicidae</taxon>
        <taxon>Ponerinae</taxon>
        <taxon>Ponerini</taxon>
        <taxon>Harpegnathos</taxon>
    </lineage>
</organism>
<evidence type="ECO:0000259" key="1">
    <source>
        <dbReference type="Pfam" id="PF13837"/>
    </source>
</evidence>
<dbReference type="Proteomes" id="UP000008237">
    <property type="component" value="Unassembled WGS sequence"/>
</dbReference>
<feature type="domain" description="Myb/SANT-like DNA-binding" evidence="1">
    <location>
        <begin position="3"/>
        <end position="89"/>
    </location>
</feature>
<reference evidence="2 3" key="1">
    <citation type="journal article" date="2010" name="Science">
        <title>Genomic comparison of the ants Camponotus floridanus and Harpegnathos saltator.</title>
        <authorList>
            <person name="Bonasio R."/>
            <person name="Zhang G."/>
            <person name="Ye C."/>
            <person name="Mutti N.S."/>
            <person name="Fang X."/>
            <person name="Qin N."/>
            <person name="Donahue G."/>
            <person name="Yang P."/>
            <person name="Li Q."/>
            <person name="Li C."/>
            <person name="Zhang P."/>
            <person name="Huang Z."/>
            <person name="Berger S.L."/>
            <person name="Reinberg D."/>
            <person name="Wang J."/>
            <person name="Liebig J."/>
        </authorList>
    </citation>
    <scope>NUCLEOTIDE SEQUENCE [LARGE SCALE GENOMIC DNA]</scope>
    <source>
        <strain evidence="2 3">R22 G/1</strain>
    </source>
</reference>
<dbReference type="EMBL" id="GL453772">
    <property type="protein sequence ID" value="EFN75547.1"/>
    <property type="molecule type" value="Genomic_DNA"/>
</dbReference>
<dbReference type="InParanoid" id="E2C929"/>